<accession>A0A9W6TVR8</accession>
<evidence type="ECO:0000256" key="1">
    <source>
        <dbReference type="SAM" id="MobiDB-lite"/>
    </source>
</evidence>
<comment type="caution">
    <text evidence="2">The sequence shown here is derived from an EMBL/GenBank/DDBJ whole genome shotgun (WGS) entry which is preliminary data.</text>
</comment>
<evidence type="ECO:0000313" key="2">
    <source>
        <dbReference type="EMBL" id="GMF20242.1"/>
    </source>
</evidence>
<reference evidence="2" key="1">
    <citation type="submission" date="2023-04" db="EMBL/GenBank/DDBJ databases">
        <title>Phytophthora lilii NBRC 32176.</title>
        <authorList>
            <person name="Ichikawa N."/>
            <person name="Sato H."/>
            <person name="Tonouchi N."/>
        </authorList>
    </citation>
    <scope>NUCLEOTIDE SEQUENCE</scope>
    <source>
        <strain evidence="2">NBRC 32176</strain>
    </source>
</reference>
<dbReference type="OrthoDB" id="10572193at2759"/>
<dbReference type="AlphaFoldDB" id="A0A9W6TVR8"/>
<dbReference type="EMBL" id="BSXW01000370">
    <property type="protein sequence ID" value="GMF20242.1"/>
    <property type="molecule type" value="Genomic_DNA"/>
</dbReference>
<protein>
    <submittedName>
        <fullName evidence="2">Unnamed protein product</fullName>
    </submittedName>
</protein>
<sequence>MHVTNNTHVNEKRHKHSSKRDTSPYLGHELGVLFGLVEYKGPGLRRHAFMLTQQRLRLLRRGAVRGCGVHVHVQRPLAELRVEQHDEQTQDGVAAHEDAHEVGQRALHAEVHEAHDEDEGRAAAVREQEAELLADPRLHVLEAALERQQQQREDAVITVK</sequence>
<keyword evidence="3" id="KW-1185">Reference proteome</keyword>
<feature type="region of interest" description="Disordered" evidence="1">
    <location>
        <begin position="1"/>
        <end position="23"/>
    </location>
</feature>
<proteinExistence type="predicted"/>
<dbReference type="Proteomes" id="UP001165083">
    <property type="component" value="Unassembled WGS sequence"/>
</dbReference>
<name>A0A9W6TVR8_9STRA</name>
<evidence type="ECO:0000313" key="3">
    <source>
        <dbReference type="Proteomes" id="UP001165083"/>
    </source>
</evidence>
<gene>
    <name evidence="2" type="ORF">Plil01_000784400</name>
</gene>
<organism evidence="2 3">
    <name type="scientific">Phytophthora lilii</name>
    <dbReference type="NCBI Taxonomy" id="2077276"/>
    <lineage>
        <taxon>Eukaryota</taxon>
        <taxon>Sar</taxon>
        <taxon>Stramenopiles</taxon>
        <taxon>Oomycota</taxon>
        <taxon>Peronosporomycetes</taxon>
        <taxon>Peronosporales</taxon>
        <taxon>Peronosporaceae</taxon>
        <taxon>Phytophthora</taxon>
    </lineage>
</organism>